<sequence>MIFLVVVLMVVLIVAGMPVAFALGLSSLVYLMIEGIDLAMVAQSMVRGVDSFTLLAVPFFLLVGELMNSGGITNRIIDVARVFVGHLKGGLAQVNILASVLFSGISGSATADTVALGSVLIPSMEREGYDKRFAAAITAASSIVGPIIPPSITLIIFGIVTQQPIGPLLIAGLIPGLLLAVSLMVYTYFTASKRNYPRYERASIKQAGSAFRSGIVALLLPVIIVVGIVSGAFTPTEAAAVAVLYGVVITFFYYKNVNVRSFTRILKNASFDSANVLFTLAAATVFAWVVTVSGISDTLADFILGFSENSYVILTLMVIFMLLIGLFMLPSEAIIVFAPILTPIAIQVGVDPVHFGVVMVLTLTIGGASPPVGILLYIVADIAKLKYTKLVREMAPMYIPLVATAFITAFFPSLSLILIETFME</sequence>
<gene>
    <name evidence="9" type="ORF">SAMN05216238_105145</name>
</gene>
<dbReference type="STRING" id="640948.SAMN05216238_105145"/>
<name>A0A1I1W0P1_9BACI</name>
<feature type="transmembrane region" description="Helical" evidence="7">
    <location>
        <begin position="6"/>
        <end position="33"/>
    </location>
</feature>
<evidence type="ECO:0000256" key="1">
    <source>
        <dbReference type="ARBA" id="ARBA00004429"/>
    </source>
</evidence>
<dbReference type="Proteomes" id="UP000199474">
    <property type="component" value="Unassembled WGS sequence"/>
</dbReference>
<feature type="transmembrane region" description="Helical" evidence="7">
    <location>
        <begin position="133"/>
        <end position="159"/>
    </location>
</feature>
<dbReference type="InterPro" id="IPR004681">
    <property type="entry name" value="TRAP_DctM"/>
</dbReference>
<dbReference type="Pfam" id="PF06808">
    <property type="entry name" value="DctM"/>
    <property type="match status" value="1"/>
</dbReference>
<evidence type="ECO:0000313" key="10">
    <source>
        <dbReference type="Proteomes" id="UP000199474"/>
    </source>
</evidence>
<keyword evidence="3" id="KW-0997">Cell inner membrane</keyword>
<feature type="transmembrane region" description="Helical" evidence="7">
    <location>
        <begin position="165"/>
        <end position="189"/>
    </location>
</feature>
<dbReference type="OrthoDB" id="9785600at2"/>
<dbReference type="GO" id="GO:0005886">
    <property type="term" value="C:plasma membrane"/>
    <property type="evidence" value="ECO:0007669"/>
    <property type="project" value="UniProtKB-SubCell"/>
</dbReference>
<keyword evidence="4 7" id="KW-0812">Transmembrane</keyword>
<evidence type="ECO:0000256" key="2">
    <source>
        <dbReference type="ARBA" id="ARBA00022475"/>
    </source>
</evidence>
<keyword evidence="6 7" id="KW-0472">Membrane</keyword>
<feature type="transmembrane region" description="Helical" evidence="7">
    <location>
        <begin position="210"/>
        <end position="232"/>
    </location>
</feature>
<feature type="domain" description="TRAP C4-dicarboxylate transport system permease DctM subunit" evidence="8">
    <location>
        <begin position="6"/>
        <end position="413"/>
    </location>
</feature>
<evidence type="ECO:0000256" key="7">
    <source>
        <dbReference type="SAM" id="Phobius"/>
    </source>
</evidence>
<dbReference type="EMBL" id="FOMR01000005">
    <property type="protein sequence ID" value="SFD88747.1"/>
    <property type="molecule type" value="Genomic_DNA"/>
</dbReference>
<protein>
    <submittedName>
        <fullName evidence="9">TRAP transporter, DctM subunit</fullName>
    </submittedName>
</protein>
<evidence type="ECO:0000256" key="3">
    <source>
        <dbReference type="ARBA" id="ARBA00022519"/>
    </source>
</evidence>
<feature type="transmembrane region" description="Helical" evidence="7">
    <location>
        <begin position="311"/>
        <end position="329"/>
    </location>
</feature>
<evidence type="ECO:0000259" key="8">
    <source>
        <dbReference type="Pfam" id="PF06808"/>
    </source>
</evidence>
<dbReference type="PANTHER" id="PTHR33362:SF2">
    <property type="entry name" value="TRAP TRANSPORTER LARGE PERMEASE PROTEIN"/>
    <property type="match status" value="1"/>
</dbReference>
<feature type="transmembrane region" description="Helical" evidence="7">
    <location>
        <begin position="238"/>
        <end position="254"/>
    </location>
</feature>
<keyword evidence="5 7" id="KW-1133">Transmembrane helix</keyword>
<dbReference type="RefSeq" id="WP_090084352.1">
    <property type="nucleotide sequence ID" value="NZ_FOMR01000005.1"/>
</dbReference>
<feature type="transmembrane region" description="Helical" evidence="7">
    <location>
        <begin position="398"/>
        <end position="419"/>
    </location>
</feature>
<dbReference type="InterPro" id="IPR010656">
    <property type="entry name" value="DctM"/>
</dbReference>
<dbReference type="GO" id="GO:0022857">
    <property type="term" value="F:transmembrane transporter activity"/>
    <property type="evidence" value="ECO:0007669"/>
    <property type="project" value="TreeGrafter"/>
</dbReference>
<evidence type="ECO:0000256" key="4">
    <source>
        <dbReference type="ARBA" id="ARBA00022692"/>
    </source>
</evidence>
<keyword evidence="10" id="KW-1185">Reference proteome</keyword>
<accession>A0A1I1W0P1</accession>
<organism evidence="9 10">
    <name type="scientific">Lentibacillus persicus</name>
    <dbReference type="NCBI Taxonomy" id="640948"/>
    <lineage>
        <taxon>Bacteria</taxon>
        <taxon>Bacillati</taxon>
        <taxon>Bacillota</taxon>
        <taxon>Bacilli</taxon>
        <taxon>Bacillales</taxon>
        <taxon>Bacillaceae</taxon>
        <taxon>Lentibacillus</taxon>
    </lineage>
</organism>
<dbReference type="PIRSF" id="PIRSF006066">
    <property type="entry name" value="HI0050"/>
    <property type="match status" value="1"/>
</dbReference>
<feature type="transmembrane region" description="Helical" evidence="7">
    <location>
        <begin position="334"/>
        <end position="350"/>
    </location>
</feature>
<keyword evidence="2" id="KW-1003">Cell membrane</keyword>
<dbReference type="PANTHER" id="PTHR33362">
    <property type="entry name" value="SIALIC ACID TRAP TRANSPORTER PERMEASE PROTEIN SIAT-RELATED"/>
    <property type="match status" value="1"/>
</dbReference>
<feature type="transmembrane region" description="Helical" evidence="7">
    <location>
        <begin position="356"/>
        <end position="378"/>
    </location>
</feature>
<evidence type="ECO:0000313" key="9">
    <source>
        <dbReference type="EMBL" id="SFD88747.1"/>
    </source>
</evidence>
<feature type="transmembrane region" description="Helical" evidence="7">
    <location>
        <begin position="274"/>
        <end position="291"/>
    </location>
</feature>
<evidence type="ECO:0000256" key="6">
    <source>
        <dbReference type="ARBA" id="ARBA00023136"/>
    </source>
</evidence>
<feature type="transmembrane region" description="Helical" evidence="7">
    <location>
        <begin position="45"/>
        <end position="64"/>
    </location>
</feature>
<comment type="subcellular location">
    <subcellularLocation>
        <location evidence="1">Cell inner membrane</location>
        <topology evidence="1">Multi-pass membrane protein</topology>
    </subcellularLocation>
</comment>
<dbReference type="AlphaFoldDB" id="A0A1I1W0P1"/>
<dbReference type="NCBIfam" id="TIGR00786">
    <property type="entry name" value="dctM"/>
    <property type="match status" value="1"/>
</dbReference>
<reference evidence="10" key="1">
    <citation type="submission" date="2016-10" db="EMBL/GenBank/DDBJ databases">
        <authorList>
            <person name="Varghese N."/>
            <person name="Submissions S."/>
        </authorList>
    </citation>
    <scope>NUCLEOTIDE SEQUENCE [LARGE SCALE GENOMIC DNA]</scope>
    <source>
        <strain evidence="10">DSM 22530</strain>
    </source>
</reference>
<evidence type="ECO:0000256" key="5">
    <source>
        <dbReference type="ARBA" id="ARBA00022989"/>
    </source>
</evidence>
<proteinExistence type="predicted"/>